<feature type="domain" description="Protein NO VEIN C-terminal" evidence="1">
    <location>
        <begin position="216"/>
        <end position="286"/>
    </location>
</feature>
<name>A0ABS2EXG8_9BACE</name>
<evidence type="ECO:0000313" key="3">
    <source>
        <dbReference type="Proteomes" id="UP000703295"/>
    </source>
</evidence>
<proteinExistence type="predicted"/>
<dbReference type="RefSeq" id="WP_204476399.1">
    <property type="nucleotide sequence ID" value="NZ_JACJJW010000032.1"/>
</dbReference>
<accession>A0ABS2EXG8</accession>
<keyword evidence="3" id="KW-1185">Reference proteome</keyword>
<reference evidence="2 3" key="1">
    <citation type="journal article" date="2021" name="Sci. Rep.">
        <title>The distribution of antibiotic resistance genes in chicken gut microbiota commensals.</title>
        <authorList>
            <person name="Juricova H."/>
            <person name="Matiasovicova J."/>
            <person name="Kubasova T."/>
            <person name="Cejkova D."/>
            <person name="Rychlik I."/>
        </authorList>
    </citation>
    <scope>NUCLEOTIDE SEQUENCE [LARGE SCALE GENOMIC DNA]</scope>
    <source>
        <strain evidence="2 3">An801</strain>
    </source>
</reference>
<dbReference type="Proteomes" id="UP000703295">
    <property type="component" value="Unassembled WGS sequence"/>
</dbReference>
<dbReference type="EMBL" id="JACJJW010000032">
    <property type="protein sequence ID" value="MBM6759238.1"/>
    <property type="molecule type" value="Genomic_DNA"/>
</dbReference>
<evidence type="ECO:0000313" key="2">
    <source>
        <dbReference type="EMBL" id="MBM6759238.1"/>
    </source>
</evidence>
<organism evidence="2 3">
    <name type="scientific">Bacteroides mediterraneensis</name>
    <dbReference type="NCBI Taxonomy" id="1841856"/>
    <lineage>
        <taxon>Bacteria</taxon>
        <taxon>Pseudomonadati</taxon>
        <taxon>Bacteroidota</taxon>
        <taxon>Bacteroidia</taxon>
        <taxon>Bacteroidales</taxon>
        <taxon>Bacteroidaceae</taxon>
        <taxon>Bacteroides</taxon>
    </lineage>
</organism>
<dbReference type="Pfam" id="PF13020">
    <property type="entry name" value="NOV_C"/>
    <property type="match status" value="1"/>
</dbReference>
<sequence>MILGIINECVTYCYKNLNSKNRELVKDAVERIVNYFQSEVHTQDSKLMQEVYNRRNDMAMDLLYDPETRKQLQKMHDAFTLDEMNDLVNSRNEIKQLFENKTVIQELSQKKDELYKELGQLETLKLIQEKFPNFDLNEIFDRLQKEQGDFDLTQIKDWTTKQRKIQIGDEGECFVYQELCRKYGINNVKWSNLVTPSTTDSRCVHWNGETYYLCTTSHDYDFEVTLTDGKKLFFEVKTTVGNVSESDLFPLNFQPKEWDYIEKTDDNSKYVIVRVFAVETSPKAYYLQKYSEKSDL</sequence>
<comment type="caution">
    <text evidence="2">The sequence shown here is derived from an EMBL/GenBank/DDBJ whole genome shotgun (WGS) entry which is preliminary data.</text>
</comment>
<gene>
    <name evidence="2" type="ORF">H6A31_11210</name>
</gene>
<evidence type="ECO:0000259" key="1">
    <source>
        <dbReference type="Pfam" id="PF13020"/>
    </source>
</evidence>
<protein>
    <submittedName>
        <fullName evidence="2">DUF3883 domain-containing protein</fullName>
    </submittedName>
</protein>
<dbReference type="InterPro" id="IPR024975">
    <property type="entry name" value="NOV_C"/>
</dbReference>